<comment type="caution">
    <text evidence="3">The sequence shown here is derived from an EMBL/GenBank/DDBJ whole genome shotgun (WGS) entry which is preliminary data.</text>
</comment>
<feature type="region of interest" description="Disordered" evidence="1">
    <location>
        <begin position="61"/>
        <end position="92"/>
    </location>
</feature>
<dbReference type="Proteomes" id="UP001642405">
    <property type="component" value="Unassembled WGS sequence"/>
</dbReference>
<dbReference type="EMBL" id="CAWUHB010000055">
    <property type="protein sequence ID" value="CAK7230740.1"/>
    <property type="molecule type" value="Genomic_DNA"/>
</dbReference>
<protein>
    <recommendedName>
        <fullName evidence="2">Myb-like DNA-binding domain-containing protein</fullName>
    </recommendedName>
</protein>
<dbReference type="Pfam" id="PF22980">
    <property type="entry name" value="Myb_DNA-bind_8"/>
    <property type="match status" value="1"/>
</dbReference>
<name>A0ABP0CF95_9PEZI</name>
<feature type="compositionally biased region" description="Low complexity" evidence="1">
    <location>
        <begin position="116"/>
        <end position="132"/>
    </location>
</feature>
<reference evidence="3 4" key="1">
    <citation type="submission" date="2024-01" db="EMBL/GenBank/DDBJ databases">
        <authorList>
            <person name="Allen C."/>
            <person name="Tagirdzhanova G."/>
        </authorList>
    </citation>
    <scope>NUCLEOTIDE SEQUENCE [LARGE SCALE GENOMIC DNA]</scope>
</reference>
<accession>A0ABP0CF95</accession>
<sequence>MSGNEQISFLLACIKHATVGGKIDFEAVAKELTIPSKAAAAKRYERLKKRALTTDFDACTAAVDGDGPGGDSNTVASPKPKRTPAKPRASKSKAALAIAAAAEASADDSSVEDVSGEASASAAATATKDATTPRPTKRKRTASDISEGEETSVTGQSVADHEDAGIETTPSYTGSRFVAVNTSPACTLKQETEPDAVKLCSIASAAVAAFNAKAVADTPVFKFEDMNDDGI</sequence>
<dbReference type="InterPro" id="IPR054505">
    <property type="entry name" value="Myb_DNA-bind_8"/>
</dbReference>
<organism evidence="3 4">
    <name type="scientific">Sporothrix curviconia</name>
    <dbReference type="NCBI Taxonomy" id="1260050"/>
    <lineage>
        <taxon>Eukaryota</taxon>
        <taxon>Fungi</taxon>
        <taxon>Dikarya</taxon>
        <taxon>Ascomycota</taxon>
        <taxon>Pezizomycotina</taxon>
        <taxon>Sordariomycetes</taxon>
        <taxon>Sordariomycetidae</taxon>
        <taxon>Ophiostomatales</taxon>
        <taxon>Ophiostomataceae</taxon>
        <taxon>Sporothrix</taxon>
    </lineage>
</organism>
<gene>
    <name evidence="3" type="ORF">SCUCBS95973_007674</name>
</gene>
<feature type="compositionally biased region" description="Acidic residues" evidence="1">
    <location>
        <begin position="106"/>
        <end position="115"/>
    </location>
</feature>
<evidence type="ECO:0000313" key="4">
    <source>
        <dbReference type="Proteomes" id="UP001642405"/>
    </source>
</evidence>
<evidence type="ECO:0000259" key="2">
    <source>
        <dbReference type="Pfam" id="PF22980"/>
    </source>
</evidence>
<feature type="compositionally biased region" description="Basic residues" evidence="1">
    <location>
        <begin position="79"/>
        <end position="91"/>
    </location>
</feature>
<evidence type="ECO:0000313" key="3">
    <source>
        <dbReference type="EMBL" id="CAK7230740.1"/>
    </source>
</evidence>
<feature type="region of interest" description="Disordered" evidence="1">
    <location>
        <begin position="106"/>
        <end position="170"/>
    </location>
</feature>
<proteinExistence type="predicted"/>
<feature type="domain" description="Myb-like DNA-binding" evidence="2">
    <location>
        <begin position="4"/>
        <end position="50"/>
    </location>
</feature>
<evidence type="ECO:0000256" key="1">
    <source>
        <dbReference type="SAM" id="MobiDB-lite"/>
    </source>
</evidence>
<keyword evidence="4" id="KW-1185">Reference proteome</keyword>